<dbReference type="GO" id="GO:0016779">
    <property type="term" value="F:nucleotidyltransferase activity"/>
    <property type="evidence" value="ECO:0007669"/>
    <property type="project" value="UniProtKB-ARBA"/>
</dbReference>
<dbReference type="OrthoDB" id="285216at2"/>
<dbReference type="STRING" id="766136.BHF68_04890"/>
<dbReference type="RefSeq" id="WP_069642943.1">
    <property type="nucleotide sequence ID" value="NZ_MIJE01000011.1"/>
</dbReference>
<dbReference type="InterPro" id="IPR025877">
    <property type="entry name" value="MobA-like_NTP_Trfase"/>
</dbReference>
<dbReference type="PANTHER" id="PTHR43777:SF1">
    <property type="entry name" value="MOLYBDENUM COFACTOR CYTIDYLYLTRANSFERASE"/>
    <property type="match status" value="1"/>
</dbReference>
<organism evidence="2 3">
    <name type="scientific">Desulfuribacillus alkaliarsenatis</name>
    <dbReference type="NCBI Taxonomy" id="766136"/>
    <lineage>
        <taxon>Bacteria</taxon>
        <taxon>Bacillati</taxon>
        <taxon>Bacillota</taxon>
        <taxon>Desulfuribacillia</taxon>
        <taxon>Desulfuribacillales</taxon>
        <taxon>Desulfuribacillaceae</taxon>
        <taxon>Desulfuribacillus</taxon>
    </lineage>
</organism>
<gene>
    <name evidence="2" type="ORF">BHF68_04890</name>
</gene>
<accession>A0A1E5G396</accession>
<proteinExistence type="predicted"/>
<evidence type="ECO:0000313" key="3">
    <source>
        <dbReference type="Proteomes" id="UP000094296"/>
    </source>
</evidence>
<reference evidence="2 3" key="1">
    <citation type="submission" date="2016-09" db="EMBL/GenBank/DDBJ databases">
        <title>Draft genome sequence for the type strain of Desulfuribacillus alkaliarsenatis AHT28, an obligately anaerobic, sulfidogenic bacterium isolated from Russian soda lake sediments.</title>
        <authorList>
            <person name="Abin C.A."/>
            <person name="Hollibaugh J.T."/>
        </authorList>
    </citation>
    <scope>NUCLEOTIDE SEQUENCE [LARGE SCALE GENOMIC DNA]</scope>
    <source>
        <strain evidence="2 3">AHT28</strain>
    </source>
</reference>
<comment type="caution">
    <text evidence="2">The sequence shown here is derived from an EMBL/GenBank/DDBJ whole genome shotgun (WGS) entry which is preliminary data.</text>
</comment>
<dbReference type="SUPFAM" id="SSF53448">
    <property type="entry name" value="Nucleotide-diphospho-sugar transferases"/>
    <property type="match status" value="1"/>
</dbReference>
<protein>
    <recommendedName>
        <fullName evidence="1">MobA-like NTP transferase domain-containing protein</fullName>
    </recommendedName>
</protein>
<dbReference type="Gene3D" id="3.90.550.10">
    <property type="entry name" value="Spore Coat Polysaccharide Biosynthesis Protein SpsA, Chain A"/>
    <property type="match status" value="1"/>
</dbReference>
<dbReference type="CDD" id="cd04182">
    <property type="entry name" value="GT_2_like_f"/>
    <property type="match status" value="1"/>
</dbReference>
<evidence type="ECO:0000313" key="2">
    <source>
        <dbReference type="EMBL" id="OEF97545.1"/>
    </source>
</evidence>
<dbReference type="InterPro" id="IPR029044">
    <property type="entry name" value="Nucleotide-diphossugar_trans"/>
</dbReference>
<sequence>MNTDKKLNGSADSTNVEGVVLAAGYSKRAGVYKMELDFDGRKMIELSIRAFYDLCSRVIVVGGYQIERIEEAIKQYPKVEVIYNEYYDQGMFSSVQKGLAATNADKVFFTPGDYPLINQEICKSLLAASGEIIIPVWKGKKGHPILLERKIINEILNEPDSYNLKAYIRRKVANYVEVSSPGILYDVDTLDDYHNVLTHYRSLFQKKK</sequence>
<dbReference type="EMBL" id="MIJE01000011">
    <property type="protein sequence ID" value="OEF97545.1"/>
    <property type="molecule type" value="Genomic_DNA"/>
</dbReference>
<name>A0A1E5G396_9FIRM</name>
<evidence type="ECO:0000259" key="1">
    <source>
        <dbReference type="Pfam" id="PF12804"/>
    </source>
</evidence>
<dbReference type="AlphaFoldDB" id="A0A1E5G396"/>
<keyword evidence="3" id="KW-1185">Reference proteome</keyword>
<feature type="domain" description="MobA-like NTP transferase" evidence="1">
    <location>
        <begin position="18"/>
        <end position="170"/>
    </location>
</feature>
<dbReference type="Proteomes" id="UP000094296">
    <property type="component" value="Unassembled WGS sequence"/>
</dbReference>
<dbReference type="Pfam" id="PF12804">
    <property type="entry name" value="NTP_transf_3"/>
    <property type="match status" value="1"/>
</dbReference>
<dbReference type="PANTHER" id="PTHR43777">
    <property type="entry name" value="MOLYBDENUM COFACTOR CYTIDYLYLTRANSFERASE"/>
    <property type="match status" value="1"/>
</dbReference>